<dbReference type="GO" id="GO:0006120">
    <property type="term" value="P:mitochondrial electron transport, NADH to ubiquinone"/>
    <property type="evidence" value="ECO:0007669"/>
    <property type="project" value="InterPro"/>
</dbReference>
<feature type="transmembrane region" description="Helical" evidence="18">
    <location>
        <begin position="56"/>
        <end position="81"/>
    </location>
</feature>
<keyword evidence="15 18" id="KW-0496">Mitochondrion</keyword>
<evidence type="ECO:0000256" key="15">
    <source>
        <dbReference type="ARBA" id="ARBA00023128"/>
    </source>
</evidence>
<keyword evidence="16 18" id="KW-0472">Membrane</keyword>
<evidence type="ECO:0000313" key="20">
    <source>
        <dbReference type="EMBL" id="QBZ37536.1"/>
    </source>
</evidence>
<keyword evidence="14 18" id="KW-0830">Ubiquinone</keyword>
<feature type="transmembrane region" description="Helical" evidence="18">
    <location>
        <begin position="237"/>
        <end position="257"/>
    </location>
</feature>
<feature type="transmembrane region" description="Helical" evidence="18">
    <location>
        <begin position="148"/>
        <end position="166"/>
    </location>
</feature>
<proteinExistence type="inferred from homology"/>
<feature type="transmembrane region" description="Helical" evidence="18">
    <location>
        <begin position="310"/>
        <end position="334"/>
    </location>
</feature>
<evidence type="ECO:0000256" key="10">
    <source>
        <dbReference type="ARBA" id="ARBA00022967"/>
    </source>
</evidence>
<evidence type="ECO:0000256" key="9">
    <source>
        <dbReference type="ARBA" id="ARBA00022792"/>
    </source>
</evidence>
<dbReference type="AlphaFoldDB" id="A0A7L4VE08"/>
<dbReference type="GO" id="GO:0008137">
    <property type="term" value="F:NADH dehydrogenase (ubiquinone) activity"/>
    <property type="evidence" value="ECO:0007669"/>
    <property type="project" value="UniProtKB-EC"/>
</dbReference>
<dbReference type="EC" id="7.1.1.2" evidence="4 18"/>
<organism evidence="20">
    <name type="scientific">Aesalus sp. JL-2019</name>
    <dbReference type="NCBI Taxonomy" id="2565995"/>
    <lineage>
        <taxon>Eukaryota</taxon>
        <taxon>Metazoa</taxon>
        <taxon>Ecdysozoa</taxon>
        <taxon>Arthropoda</taxon>
        <taxon>Hexapoda</taxon>
        <taxon>Insecta</taxon>
        <taxon>Pterygota</taxon>
        <taxon>Neoptera</taxon>
        <taxon>Endopterygota</taxon>
        <taxon>Coleoptera</taxon>
        <taxon>Polyphaga</taxon>
        <taxon>Scarabaeiformia</taxon>
        <taxon>Lucanidae</taxon>
        <taxon>Aesalinae</taxon>
        <taxon>Aesalini</taxon>
        <taxon>Aesalus</taxon>
    </lineage>
</organism>
<dbReference type="PRINTS" id="PR01436">
    <property type="entry name" value="NADHDHGNASE2"/>
</dbReference>
<evidence type="ECO:0000256" key="16">
    <source>
        <dbReference type="ARBA" id="ARBA00023136"/>
    </source>
</evidence>
<feature type="domain" description="NADH:quinone oxidoreductase/Mrp antiporter transmembrane" evidence="19">
    <location>
        <begin position="23"/>
        <end position="283"/>
    </location>
</feature>
<accession>A0A7L4VE08</accession>
<dbReference type="InterPro" id="IPR001750">
    <property type="entry name" value="ND/Mrp_TM"/>
</dbReference>
<evidence type="ECO:0000256" key="7">
    <source>
        <dbReference type="ARBA" id="ARBA00022660"/>
    </source>
</evidence>
<keyword evidence="7 18" id="KW-0679">Respiratory chain</keyword>
<keyword evidence="12 18" id="KW-1133">Transmembrane helix</keyword>
<keyword evidence="10 18" id="KW-1278">Translocase</keyword>
<dbReference type="EMBL" id="MH120282">
    <property type="protein sequence ID" value="QBZ37536.1"/>
    <property type="molecule type" value="Genomic_DNA"/>
</dbReference>
<evidence type="ECO:0000256" key="6">
    <source>
        <dbReference type="ARBA" id="ARBA00022448"/>
    </source>
</evidence>
<dbReference type="Pfam" id="PF00361">
    <property type="entry name" value="Proton_antipo_M"/>
    <property type="match status" value="1"/>
</dbReference>
<evidence type="ECO:0000256" key="8">
    <source>
        <dbReference type="ARBA" id="ARBA00022692"/>
    </source>
</evidence>
<evidence type="ECO:0000259" key="19">
    <source>
        <dbReference type="Pfam" id="PF00361"/>
    </source>
</evidence>
<keyword evidence="8 18" id="KW-0812">Transmembrane</keyword>
<evidence type="ECO:0000256" key="1">
    <source>
        <dbReference type="ARBA" id="ARBA00003257"/>
    </source>
</evidence>
<evidence type="ECO:0000256" key="13">
    <source>
        <dbReference type="ARBA" id="ARBA00023027"/>
    </source>
</evidence>
<comment type="function">
    <text evidence="18">Core subunit of the mitochondrial membrane respiratory chain NADH dehydrogenase (Complex I) which catalyzes electron transfer from NADH through the respiratory chain, using ubiquinone as an electron acceptor. Essential for the catalytic activity and assembly of complex I.</text>
</comment>
<comment type="catalytic activity">
    <reaction evidence="17 18">
        <text>a ubiquinone + NADH + 5 H(+)(in) = a ubiquinol + NAD(+) + 4 H(+)(out)</text>
        <dbReference type="Rhea" id="RHEA:29091"/>
        <dbReference type="Rhea" id="RHEA-COMP:9565"/>
        <dbReference type="Rhea" id="RHEA-COMP:9566"/>
        <dbReference type="ChEBI" id="CHEBI:15378"/>
        <dbReference type="ChEBI" id="CHEBI:16389"/>
        <dbReference type="ChEBI" id="CHEBI:17976"/>
        <dbReference type="ChEBI" id="CHEBI:57540"/>
        <dbReference type="ChEBI" id="CHEBI:57945"/>
        <dbReference type="EC" id="7.1.1.2"/>
    </reaction>
</comment>
<feature type="transmembrane region" description="Helical" evidence="18">
    <location>
        <begin position="269"/>
        <end position="289"/>
    </location>
</feature>
<evidence type="ECO:0000256" key="17">
    <source>
        <dbReference type="ARBA" id="ARBA00049551"/>
    </source>
</evidence>
<dbReference type="GO" id="GO:0005743">
    <property type="term" value="C:mitochondrial inner membrane"/>
    <property type="evidence" value="ECO:0007669"/>
    <property type="project" value="UniProtKB-SubCell"/>
</dbReference>
<comment type="similarity">
    <text evidence="3 18">Belongs to the complex I subunit 2 family.</text>
</comment>
<evidence type="ECO:0000256" key="12">
    <source>
        <dbReference type="ARBA" id="ARBA00022989"/>
    </source>
</evidence>
<evidence type="ECO:0000256" key="2">
    <source>
        <dbReference type="ARBA" id="ARBA00004448"/>
    </source>
</evidence>
<gene>
    <name evidence="20" type="primary">ND2</name>
</gene>
<feature type="transmembrane region" description="Helical" evidence="18">
    <location>
        <begin position="198"/>
        <end position="217"/>
    </location>
</feature>
<name>A0A7L4VE08_9SCAR</name>
<evidence type="ECO:0000256" key="18">
    <source>
        <dbReference type="RuleBase" id="RU003403"/>
    </source>
</evidence>
<evidence type="ECO:0000256" key="11">
    <source>
        <dbReference type="ARBA" id="ARBA00022982"/>
    </source>
</evidence>
<comment type="subcellular location">
    <subcellularLocation>
        <location evidence="2 18">Mitochondrion inner membrane</location>
        <topology evidence="2 18">Multi-pass membrane protein</topology>
    </subcellularLocation>
</comment>
<keyword evidence="9 18" id="KW-0999">Mitochondrion inner membrane</keyword>
<keyword evidence="11 18" id="KW-0249">Electron transport</keyword>
<feature type="transmembrane region" description="Helical" evidence="18">
    <location>
        <begin position="124"/>
        <end position="142"/>
    </location>
</feature>
<dbReference type="InterPro" id="IPR050175">
    <property type="entry name" value="Complex_I_Subunit_2"/>
</dbReference>
<sequence>MLNLNKMIFYTSLMTGTLISISSYSWMGMWMGLEINLLAFVPLISESNNAKKSEAALKYFITQAMASTILMFSIIYSSLMVMYNMEMSNFSNLMMSTAVLTKLGAAPFHFWFPEVINGMSWSNSLILLTIQKIAPLIIMSYIEKTTMFISFSIISSMLISGLMVMSQNSLQKIMAYSSINHLGWMLGSMMFINSFMMYYFIIYFLTTTSIVLIFKYLNIFTLKQLFMSANNSMTMKIMFSMNFLSLGGLPPFLGFLPKWLVIQEMVNQGLILISLLMIFLTLMMLFFYLQITLSMLILSISNLKYYKQNYISKSLAATLNIFSIVSLSLCTLMFNFI</sequence>
<evidence type="ECO:0000256" key="4">
    <source>
        <dbReference type="ARBA" id="ARBA00012944"/>
    </source>
</evidence>
<keyword evidence="13 18" id="KW-0520">NAD</keyword>
<evidence type="ECO:0000256" key="3">
    <source>
        <dbReference type="ARBA" id="ARBA00007012"/>
    </source>
</evidence>
<dbReference type="InterPro" id="IPR003917">
    <property type="entry name" value="NADH_UbQ_OxRdtase_chain2"/>
</dbReference>
<evidence type="ECO:0000256" key="5">
    <source>
        <dbReference type="ARBA" id="ARBA00021008"/>
    </source>
</evidence>
<geneLocation type="mitochondrion" evidence="20"/>
<evidence type="ECO:0000256" key="14">
    <source>
        <dbReference type="ARBA" id="ARBA00023075"/>
    </source>
</evidence>
<dbReference type="PANTHER" id="PTHR46552:SF1">
    <property type="entry name" value="NADH-UBIQUINONE OXIDOREDUCTASE CHAIN 2"/>
    <property type="match status" value="1"/>
</dbReference>
<keyword evidence="6" id="KW-0813">Transport</keyword>
<feature type="transmembrane region" description="Helical" evidence="18">
    <location>
        <begin position="93"/>
        <end position="112"/>
    </location>
</feature>
<reference evidence="20" key="1">
    <citation type="submission" date="2018-03" db="EMBL/GenBank/DDBJ databases">
        <title>Mitochondrial Genomes of Three Ancestral Stag Beetles and Implications for Their Phylogeny.</title>
        <authorList>
            <person name="Liu J."/>
        </authorList>
    </citation>
    <scope>NUCLEOTIDE SEQUENCE</scope>
</reference>
<comment type="function">
    <text evidence="1">Core subunit of the mitochondrial membrane respiratory chain NADH dehydrogenase (Complex I) that is believed to belong to the minimal assembly required for catalysis. Complex I functions in the transfer of electrons from NADH to the respiratory chain. The immediate electron acceptor for the enzyme is believed to be ubiquinone.</text>
</comment>
<protein>
    <recommendedName>
        <fullName evidence="5 18">NADH-ubiquinone oxidoreductase chain 2</fullName>
        <ecNumber evidence="4 18">7.1.1.2</ecNumber>
    </recommendedName>
</protein>
<dbReference type="PANTHER" id="PTHR46552">
    <property type="entry name" value="NADH-UBIQUINONE OXIDOREDUCTASE CHAIN 2"/>
    <property type="match status" value="1"/>
</dbReference>